<accession>A0A127K632</accession>
<dbReference type="AlphaFoldDB" id="A0A127K632"/>
<proteinExistence type="predicted"/>
<organism evidence="8 9">
    <name type="scientific">Thauera humireducens</name>
    <dbReference type="NCBI Taxonomy" id="1134435"/>
    <lineage>
        <taxon>Bacteria</taxon>
        <taxon>Pseudomonadati</taxon>
        <taxon>Pseudomonadota</taxon>
        <taxon>Betaproteobacteria</taxon>
        <taxon>Rhodocyclales</taxon>
        <taxon>Zoogloeaceae</taxon>
        <taxon>Thauera</taxon>
    </lineage>
</organism>
<keyword evidence="3 6" id="KW-0812">Transmembrane</keyword>
<evidence type="ECO:0000256" key="6">
    <source>
        <dbReference type="SAM" id="Phobius"/>
    </source>
</evidence>
<gene>
    <name evidence="8" type="ORF">AC731_010755</name>
</gene>
<name>A0A127K632_9RHOO</name>
<evidence type="ECO:0000256" key="1">
    <source>
        <dbReference type="ARBA" id="ARBA00004651"/>
    </source>
</evidence>
<dbReference type="RefSeq" id="WP_048705968.1">
    <property type="nucleotide sequence ID" value="NZ_CP014646.1"/>
</dbReference>
<dbReference type="InterPro" id="IPR018076">
    <property type="entry name" value="T2SS_GspF_dom"/>
</dbReference>
<dbReference type="STRING" id="1134435.AC731_010755"/>
<evidence type="ECO:0000256" key="5">
    <source>
        <dbReference type="ARBA" id="ARBA00023136"/>
    </source>
</evidence>
<keyword evidence="5 6" id="KW-0472">Membrane</keyword>
<evidence type="ECO:0000256" key="4">
    <source>
        <dbReference type="ARBA" id="ARBA00022989"/>
    </source>
</evidence>
<comment type="subcellular location">
    <subcellularLocation>
        <location evidence="1">Cell membrane</location>
        <topology evidence="1">Multi-pass membrane protein</topology>
    </subcellularLocation>
</comment>
<feature type="domain" description="Type II secretion system protein GspF" evidence="7">
    <location>
        <begin position="115"/>
        <end position="239"/>
    </location>
</feature>
<dbReference type="Gene3D" id="1.20.81.30">
    <property type="entry name" value="Type II secretion system (T2SS), domain F"/>
    <property type="match status" value="1"/>
</dbReference>
<dbReference type="KEGG" id="thu:AC731_010755"/>
<feature type="transmembrane region" description="Helical" evidence="6">
    <location>
        <begin position="223"/>
        <end position="240"/>
    </location>
</feature>
<keyword evidence="2" id="KW-1003">Cell membrane</keyword>
<dbReference type="InterPro" id="IPR042094">
    <property type="entry name" value="T2SS_GspF_sf"/>
</dbReference>
<evidence type="ECO:0000256" key="3">
    <source>
        <dbReference type="ARBA" id="ARBA00022692"/>
    </source>
</evidence>
<dbReference type="PANTHER" id="PTHR35007">
    <property type="entry name" value="INTEGRAL MEMBRANE PROTEIN-RELATED"/>
    <property type="match status" value="1"/>
</dbReference>
<dbReference type="Pfam" id="PF00482">
    <property type="entry name" value="T2SSF"/>
    <property type="match status" value="1"/>
</dbReference>
<evidence type="ECO:0000313" key="8">
    <source>
        <dbReference type="EMBL" id="AMO37381.1"/>
    </source>
</evidence>
<evidence type="ECO:0000256" key="2">
    <source>
        <dbReference type="ARBA" id="ARBA00022475"/>
    </source>
</evidence>
<dbReference type="PANTHER" id="PTHR35007:SF1">
    <property type="entry name" value="PILUS ASSEMBLY PROTEIN"/>
    <property type="match status" value="1"/>
</dbReference>
<dbReference type="EMBL" id="CP014646">
    <property type="protein sequence ID" value="AMO37381.1"/>
    <property type="molecule type" value="Genomic_DNA"/>
</dbReference>
<evidence type="ECO:0000313" key="9">
    <source>
        <dbReference type="Proteomes" id="UP000036902"/>
    </source>
</evidence>
<keyword evidence="4 6" id="KW-1133">Transmembrane helix</keyword>
<feature type="transmembrane region" description="Helical" evidence="6">
    <location>
        <begin position="255"/>
        <end position="274"/>
    </location>
</feature>
<keyword evidence="9" id="KW-1185">Reference proteome</keyword>
<feature type="transmembrane region" description="Helical" evidence="6">
    <location>
        <begin position="57"/>
        <end position="90"/>
    </location>
</feature>
<dbReference type="Proteomes" id="UP000036902">
    <property type="component" value="Chromosome"/>
</dbReference>
<protein>
    <submittedName>
        <fullName evidence="8">Pilus assembly protein</fullName>
    </submittedName>
</protein>
<evidence type="ECO:0000259" key="7">
    <source>
        <dbReference type="Pfam" id="PF00482"/>
    </source>
</evidence>
<sequence length="282" mass="30967">MSLTLLLIVVAATVALLVWASVDVGTRMLRAWRTHFTRETGFHLRELFLFVDPARLYALTLALTVLAAGSVWLVTGSIALSLAVALLLALSPGLVFRSLRTRRIEKIAQQLPDALQMLAGTTRAGLSLPAAIRQITTELRPPLSQEFMLLQHEQRLGVSLDDALESLALRIPAQPVKLMVSAMRIAHETGGGLAETLERTANMLRSQHAMELKIRALTAQGKLQAWVVGLLPLFLLWVLSRMEPDAMALLWTTRLGWGVLAAVLVMELIGVLLIRRIVAIDV</sequence>
<dbReference type="GO" id="GO:0005886">
    <property type="term" value="C:plasma membrane"/>
    <property type="evidence" value="ECO:0007669"/>
    <property type="project" value="UniProtKB-SubCell"/>
</dbReference>
<reference evidence="9" key="1">
    <citation type="submission" date="2016-03" db="EMBL/GenBank/DDBJ databases">
        <authorList>
            <person name="Ma C."/>
            <person name="Zhou S."/>
            <person name="Yang G."/>
        </authorList>
    </citation>
    <scope>NUCLEOTIDE SEQUENCE [LARGE SCALE GENOMIC DNA]</scope>
    <source>
        <strain evidence="9">SgZ-1</strain>
    </source>
</reference>